<dbReference type="GO" id="GO:0004497">
    <property type="term" value="F:monooxygenase activity"/>
    <property type="evidence" value="ECO:0007669"/>
    <property type="project" value="UniProtKB-KW"/>
</dbReference>
<protein>
    <submittedName>
        <fullName evidence="4">Luciferase-like monooxygenase</fullName>
        <ecNumber evidence="4">1.14.-.-</ecNumber>
    </submittedName>
</protein>
<dbReference type="RefSeq" id="WP_086950780.1">
    <property type="nucleotide sequence ID" value="NZ_FWFD01000007.1"/>
</dbReference>
<keyword evidence="5" id="KW-1185">Reference proteome</keyword>
<keyword evidence="1 4" id="KW-0560">Oxidoreductase</keyword>
<dbReference type="AlphaFoldDB" id="A0A1X6WLC4"/>
<sequence>MTTKTYKKIPNTLPIFDQKKGLEFGVYSLGEHLLNPHTNDILTAQERINQIKEMAVLSEQAGLDVFMLGESHQEGFVSQAHAVILGAIAEATKKIKISSGATIMSTSDPVRVFENFSTLDLLSNGRIEIVGGRASRIGLFKLLGFDLNNYEELFEEKFDLLLQLNRQERITWQGNFRAPLEDALILPRPINNHLPIWRAVGGGESSAVKAGHAGVPMNIAMLGGPVSSFKRTIDVYRESARMAGFDENELPVAAGGLFYIAKDMDTALREFYPHVNHGIFKSNGQGFPKQAFAHARDPKSVMNIGEVNQVIEKIIYQHEEFGHQRYMAQLDFGGVPFEKIMENIDVLGNKVLPAVRKYTTPKENN</sequence>
<dbReference type="InterPro" id="IPR011251">
    <property type="entry name" value="Luciferase-like_dom"/>
</dbReference>
<dbReference type="PANTHER" id="PTHR30137">
    <property type="entry name" value="LUCIFERASE-LIKE MONOOXYGENASE"/>
    <property type="match status" value="1"/>
</dbReference>
<dbReference type="OrthoDB" id="9776438at2"/>
<dbReference type="InterPro" id="IPR036661">
    <property type="entry name" value="Luciferase-like_sf"/>
</dbReference>
<accession>A0A1X6WLC4</accession>
<dbReference type="SUPFAM" id="SSF51679">
    <property type="entry name" value="Bacterial luciferase-like"/>
    <property type="match status" value="1"/>
</dbReference>
<dbReference type="Pfam" id="PF00296">
    <property type="entry name" value="Bac_luciferase"/>
    <property type="match status" value="1"/>
</dbReference>
<evidence type="ECO:0000256" key="2">
    <source>
        <dbReference type="ARBA" id="ARBA00023033"/>
    </source>
</evidence>
<dbReference type="PANTHER" id="PTHR30137:SF8">
    <property type="entry name" value="BLR5498 PROTEIN"/>
    <property type="match status" value="1"/>
</dbReference>
<feature type="domain" description="Luciferase-like" evidence="3">
    <location>
        <begin position="29"/>
        <end position="293"/>
    </location>
</feature>
<evidence type="ECO:0000313" key="5">
    <source>
        <dbReference type="Proteomes" id="UP000195918"/>
    </source>
</evidence>
<evidence type="ECO:0000259" key="3">
    <source>
        <dbReference type="Pfam" id="PF00296"/>
    </source>
</evidence>
<reference evidence="5" key="1">
    <citation type="submission" date="2017-02" db="EMBL/GenBank/DDBJ databases">
        <authorList>
            <person name="Dridi B."/>
        </authorList>
    </citation>
    <scope>NUCLEOTIDE SEQUENCE [LARGE SCALE GENOMIC DNA]</scope>
    <source>
        <strain evidence="5">bH819</strain>
    </source>
</reference>
<dbReference type="Proteomes" id="UP000195918">
    <property type="component" value="Unassembled WGS sequence"/>
</dbReference>
<organism evidence="4 5">
    <name type="scientific">Vagococcus fluvialis bH819</name>
    <dbReference type="NCBI Taxonomy" id="1255619"/>
    <lineage>
        <taxon>Bacteria</taxon>
        <taxon>Bacillati</taxon>
        <taxon>Bacillota</taxon>
        <taxon>Bacilli</taxon>
        <taxon>Lactobacillales</taxon>
        <taxon>Enterococcaceae</taxon>
        <taxon>Vagococcus</taxon>
    </lineage>
</organism>
<keyword evidence="2 4" id="KW-0503">Monooxygenase</keyword>
<dbReference type="Gene3D" id="3.20.20.30">
    <property type="entry name" value="Luciferase-like domain"/>
    <property type="match status" value="1"/>
</dbReference>
<proteinExistence type="predicted"/>
<evidence type="ECO:0000313" key="4">
    <source>
        <dbReference type="EMBL" id="SLM85141.1"/>
    </source>
</evidence>
<dbReference type="EMBL" id="FWFD01000007">
    <property type="protein sequence ID" value="SLM85141.1"/>
    <property type="molecule type" value="Genomic_DNA"/>
</dbReference>
<dbReference type="GO" id="GO:0016705">
    <property type="term" value="F:oxidoreductase activity, acting on paired donors, with incorporation or reduction of molecular oxygen"/>
    <property type="evidence" value="ECO:0007669"/>
    <property type="project" value="InterPro"/>
</dbReference>
<name>A0A1X6WLC4_9ENTE</name>
<evidence type="ECO:0000256" key="1">
    <source>
        <dbReference type="ARBA" id="ARBA00023002"/>
    </source>
</evidence>
<gene>
    <name evidence="4" type="ORF">FM121_03520</name>
</gene>
<dbReference type="GO" id="GO:0005829">
    <property type="term" value="C:cytosol"/>
    <property type="evidence" value="ECO:0007669"/>
    <property type="project" value="TreeGrafter"/>
</dbReference>
<dbReference type="InterPro" id="IPR050766">
    <property type="entry name" value="Bact_Lucif_Oxidored"/>
</dbReference>
<dbReference type="EC" id="1.14.-.-" evidence="4"/>